<protein>
    <submittedName>
        <fullName evidence="3">Putative ribonuclease H protein</fullName>
    </submittedName>
</protein>
<dbReference type="Pfam" id="PF13966">
    <property type="entry name" value="zf-RVT"/>
    <property type="match status" value="1"/>
</dbReference>
<feature type="domain" description="Reverse transcriptase zinc-binding" evidence="2">
    <location>
        <begin position="1088"/>
        <end position="1172"/>
    </location>
</feature>
<proteinExistence type="predicted"/>
<dbReference type="EMBL" id="QGNW01002174">
    <property type="protein sequence ID" value="RVW24396.1"/>
    <property type="molecule type" value="Genomic_DNA"/>
</dbReference>
<sequence length="1182" mass="132402">MWGFIVVDEETVFFSELQWARILVRASGKFRPGTLQVAARNICWTVSLWWETPPWFSEVVAKSAWFKDERREVRDEGGVETRASVSVQDVQNFQTELQSRGTGEKVVCGRKQREAAVAMPAEGRLPSVADLDASCSGSRPRKENGKVKGNGCLGLSGEVRPSSARALYVPVGGVGGMDAKRLAVEVAVAAELLPRRQRVTDEALMEEASRYYVVPNSSSSLGLRESSSSSSLWGHAKAAGVSGGFAYGAEGELGRFPQNVVRNRAASAFGGWSEPSWDSVDAKRVNGFALVLMGSDFTSPFEKRSVCHLEEGGCDEGWSSSSLAMFSHCLGMPTEGFEEEILYFLRRMKGRIEQKGKEGVTRKTSLKSSKSSRELKKLEWTIRKLRFEEMTTGLVRSRGVGRNLEWRAVNSRGAAGGILVFWDNRLVELVGWEEGVFSISDREEFWEEHGSVKGLWSDPWCVGGDFNLVRFSEERSRGGGLTASMRRFSEVIEDLKLRDFPLTGGPFTWRGGLNNQAQSRLDRFLVMDNWIICSMGLCREFSPDLSRITSCYIVDAKLRALKNILKIWNKEEFGLVETKKGEALTQVEYWDEKEKCAALNMEECEARNGARESYKSWVKVNGCWHSEENDLKNSVVGAFQKLYSEEEGWRPSIDELSFMGLDSSEAEGLENPFSEEEVFAALSDLGKDKAPGPDGFTMAFWLFGSVEDLKDFKPISLVGSLYKLLDKLLANRINKVMGKVISEPQNAFVEGRQIHDAVLIANEAVDSRLKSNQGDVMCKLNIEKAYDHVFPKFKGFETRRPLSPYLFVIVMEVFSCLLRRAISEGFLSGWRVRGRGGEGILISHLLFADDTLVFCEESQDQLTHLSWLLMWFEACSRLKINLEKSELIPVGRVNDIEDLALELGCKVGGLPSCYLGCLWGHPSNQRCKAKVGEDSEGLPVRGRSSGTEVTSCYAELSLSGKKESEALWKQAISHKYGVEEGGGVLGSLAYRAGNGRRVRFWKDKWCGDEPLCESFPSLFVISLAKDVWVSDVWNPDGVGDGWTLLFSRALNDWEIEMVERFMLKIQPFRVQREVEDKVVWTASRSGVFSVKSLYSIMEPGGSALFPFDSIWRAYVPPKVAFFAWEASWGKILTLEQLQRRGYSLANRCFLCLYEAGTVDHLLLHCVKTRALWNLLFSLFGVA</sequence>
<evidence type="ECO:0000259" key="1">
    <source>
        <dbReference type="Pfam" id="PF00078"/>
    </source>
</evidence>
<dbReference type="SUPFAM" id="SSF56219">
    <property type="entry name" value="DNase I-like"/>
    <property type="match status" value="1"/>
</dbReference>
<comment type="caution">
    <text evidence="3">The sequence shown here is derived from an EMBL/GenBank/DDBJ whole genome shotgun (WGS) entry which is preliminary data.</text>
</comment>
<dbReference type="InterPro" id="IPR000477">
    <property type="entry name" value="RT_dom"/>
</dbReference>
<dbReference type="CDD" id="cd01650">
    <property type="entry name" value="RT_nLTR_like"/>
    <property type="match status" value="1"/>
</dbReference>
<dbReference type="AlphaFoldDB" id="A0A438CMF4"/>
<dbReference type="Gene3D" id="3.60.10.10">
    <property type="entry name" value="Endonuclease/exonuclease/phosphatase"/>
    <property type="match status" value="1"/>
</dbReference>
<dbReference type="InterPro" id="IPR026960">
    <property type="entry name" value="RVT-Znf"/>
</dbReference>
<feature type="domain" description="Reverse transcriptase" evidence="1">
    <location>
        <begin position="801"/>
        <end position="888"/>
    </location>
</feature>
<dbReference type="Proteomes" id="UP000288805">
    <property type="component" value="Unassembled WGS sequence"/>
</dbReference>
<dbReference type="PANTHER" id="PTHR46890">
    <property type="entry name" value="NON-LTR RETROLELEMENT REVERSE TRANSCRIPTASE-LIKE PROTEIN-RELATED"/>
    <property type="match status" value="1"/>
</dbReference>
<accession>A0A438CMF4</accession>
<reference evidence="3 4" key="1">
    <citation type="journal article" date="2018" name="PLoS Genet.">
        <title>Population sequencing reveals clonal diversity and ancestral inbreeding in the grapevine cultivar Chardonnay.</title>
        <authorList>
            <person name="Roach M.J."/>
            <person name="Johnson D.L."/>
            <person name="Bohlmann J."/>
            <person name="van Vuuren H.J."/>
            <person name="Jones S.J."/>
            <person name="Pretorius I.S."/>
            <person name="Schmidt S.A."/>
            <person name="Borneman A.R."/>
        </authorList>
    </citation>
    <scope>NUCLEOTIDE SEQUENCE [LARGE SCALE GENOMIC DNA]</scope>
    <source>
        <strain evidence="4">cv. Chardonnay</strain>
        <tissue evidence="3">Leaf</tissue>
    </source>
</reference>
<dbReference type="InterPro" id="IPR052343">
    <property type="entry name" value="Retrotransposon-Effector_Assoc"/>
</dbReference>
<organism evidence="3 4">
    <name type="scientific">Vitis vinifera</name>
    <name type="common">Grape</name>
    <dbReference type="NCBI Taxonomy" id="29760"/>
    <lineage>
        <taxon>Eukaryota</taxon>
        <taxon>Viridiplantae</taxon>
        <taxon>Streptophyta</taxon>
        <taxon>Embryophyta</taxon>
        <taxon>Tracheophyta</taxon>
        <taxon>Spermatophyta</taxon>
        <taxon>Magnoliopsida</taxon>
        <taxon>eudicotyledons</taxon>
        <taxon>Gunneridae</taxon>
        <taxon>Pentapetalae</taxon>
        <taxon>rosids</taxon>
        <taxon>Vitales</taxon>
        <taxon>Vitaceae</taxon>
        <taxon>Viteae</taxon>
        <taxon>Vitis</taxon>
    </lineage>
</organism>
<gene>
    <name evidence="3" type="primary">VvCHDh000004_600</name>
    <name evidence="3" type="ORF">CK203_093249</name>
</gene>
<evidence type="ECO:0000313" key="3">
    <source>
        <dbReference type="EMBL" id="RVW24396.1"/>
    </source>
</evidence>
<name>A0A438CMF4_VITVI</name>
<dbReference type="Pfam" id="PF00078">
    <property type="entry name" value="RVT_1"/>
    <property type="match status" value="2"/>
</dbReference>
<evidence type="ECO:0000313" key="4">
    <source>
        <dbReference type="Proteomes" id="UP000288805"/>
    </source>
</evidence>
<evidence type="ECO:0000259" key="2">
    <source>
        <dbReference type="Pfam" id="PF13966"/>
    </source>
</evidence>
<feature type="domain" description="Reverse transcriptase" evidence="1">
    <location>
        <begin position="710"/>
        <end position="790"/>
    </location>
</feature>
<dbReference type="PANTHER" id="PTHR46890:SF50">
    <property type="entry name" value="RNA-DIRECTED DNA POLYMERASE, EUKARYOTA, REVERSE TRANSCRIPTASE ZINC-BINDING DOMAIN PROTEIN-RELATED"/>
    <property type="match status" value="1"/>
</dbReference>
<dbReference type="InterPro" id="IPR036691">
    <property type="entry name" value="Endo/exonu/phosph_ase_sf"/>
</dbReference>